<dbReference type="Pfam" id="PF01063">
    <property type="entry name" value="Aminotran_4"/>
    <property type="match status" value="1"/>
</dbReference>
<comment type="similarity">
    <text evidence="2 9">Belongs to the class-IV pyridoxal-phosphate-dependent aminotransferase family.</text>
</comment>
<evidence type="ECO:0000313" key="13">
    <source>
        <dbReference type="Proteomes" id="UP000678393"/>
    </source>
</evidence>
<protein>
    <recommendedName>
        <fullName evidence="11">Branched-chain-amino-acid aminotransferase</fullName>
        <ecNumber evidence="11">2.6.1.42</ecNumber>
    </recommendedName>
</protein>
<dbReference type="OrthoDB" id="1732691at2759"/>
<keyword evidence="4 11" id="KW-0028">Amino-acid biosynthesis</keyword>
<dbReference type="InterPro" id="IPR005786">
    <property type="entry name" value="B_amino_transII"/>
</dbReference>
<dbReference type="EC" id="2.6.1.42" evidence="11"/>
<dbReference type="PROSITE" id="PS00770">
    <property type="entry name" value="AA_TRANSFER_CLASS_4"/>
    <property type="match status" value="1"/>
</dbReference>
<keyword evidence="3 11" id="KW-0032">Aminotransferase</keyword>
<dbReference type="GO" id="GO:0005739">
    <property type="term" value="C:mitochondrion"/>
    <property type="evidence" value="ECO:0007669"/>
    <property type="project" value="TreeGrafter"/>
</dbReference>
<dbReference type="NCBIfam" id="TIGR01123">
    <property type="entry name" value="ilvE_II"/>
    <property type="match status" value="1"/>
</dbReference>
<evidence type="ECO:0000256" key="10">
    <source>
        <dbReference type="RuleBase" id="RU004516"/>
    </source>
</evidence>
<gene>
    <name evidence="12" type="ORF">CUNI_LOCUS10737</name>
</gene>
<dbReference type="AlphaFoldDB" id="A0A8S3Z7W4"/>
<evidence type="ECO:0000256" key="3">
    <source>
        <dbReference type="ARBA" id="ARBA00022576"/>
    </source>
</evidence>
<dbReference type="EMBL" id="CAJHNH020001979">
    <property type="protein sequence ID" value="CAG5125179.1"/>
    <property type="molecule type" value="Genomic_DNA"/>
</dbReference>
<dbReference type="GO" id="GO:0004084">
    <property type="term" value="F:branched-chain-amino-acid transaminase activity"/>
    <property type="evidence" value="ECO:0007669"/>
    <property type="project" value="UniProtKB-EC"/>
</dbReference>
<evidence type="ECO:0000256" key="6">
    <source>
        <dbReference type="ARBA" id="ARBA00022898"/>
    </source>
</evidence>
<evidence type="ECO:0000256" key="2">
    <source>
        <dbReference type="ARBA" id="ARBA00009320"/>
    </source>
</evidence>
<organism evidence="12 13">
    <name type="scientific">Candidula unifasciata</name>
    <dbReference type="NCBI Taxonomy" id="100452"/>
    <lineage>
        <taxon>Eukaryota</taxon>
        <taxon>Metazoa</taxon>
        <taxon>Spiralia</taxon>
        <taxon>Lophotrochozoa</taxon>
        <taxon>Mollusca</taxon>
        <taxon>Gastropoda</taxon>
        <taxon>Heterobranchia</taxon>
        <taxon>Euthyneura</taxon>
        <taxon>Panpulmonata</taxon>
        <taxon>Eupulmonata</taxon>
        <taxon>Stylommatophora</taxon>
        <taxon>Helicina</taxon>
        <taxon>Helicoidea</taxon>
        <taxon>Geomitridae</taxon>
        <taxon>Candidula</taxon>
    </lineage>
</organism>
<dbReference type="CDD" id="cd01557">
    <property type="entry name" value="BCAT_beta_family"/>
    <property type="match status" value="1"/>
</dbReference>
<name>A0A8S3Z7W4_9EUPU</name>
<dbReference type="InterPro" id="IPR043131">
    <property type="entry name" value="BCAT-like_N"/>
</dbReference>
<dbReference type="Gene3D" id="3.20.10.10">
    <property type="entry name" value="D-amino Acid Aminotransferase, subunit A, domain 2"/>
    <property type="match status" value="1"/>
</dbReference>
<dbReference type="PANTHER" id="PTHR11825:SF44">
    <property type="entry name" value="BRANCHED-CHAIN-AMINO-ACID AMINOTRANSFERASE"/>
    <property type="match status" value="1"/>
</dbReference>
<evidence type="ECO:0000256" key="9">
    <source>
        <dbReference type="RuleBase" id="RU004106"/>
    </source>
</evidence>
<dbReference type="InterPro" id="IPR033939">
    <property type="entry name" value="BCAT_family"/>
</dbReference>
<dbReference type="GO" id="GO:0009099">
    <property type="term" value="P:L-valine biosynthetic process"/>
    <property type="evidence" value="ECO:0007669"/>
    <property type="project" value="TreeGrafter"/>
</dbReference>
<dbReference type="InterPro" id="IPR036038">
    <property type="entry name" value="Aminotransferase-like"/>
</dbReference>
<comment type="cofactor">
    <cofactor evidence="1 10">
        <name>pyridoxal 5'-phosphate</name>
        <dbReference type="ChEBI" id="CHEBI:597326"/>
    </cofactor>
</comment>
<evidence type="ECO:0000313" key="12">
    <source>
        <dbReference type="EMBL" id="CAG5125179.1"/>
    </source>
</evidence>
<keyword evidence="7 11" id="KW-0100">Branched-chain amino acid biosynthesis</keyword>
<sequence length="401" mass="46114">MMWLAVFSRQQSHVRLCHSIRLLSTFRYEDMQITLTDKPARKPDNDKLKFGANISDHMLEIDWTEQHGWGCPQIKPVEPLRIHPAAKVLHYATELFEGMKAYRCVDNKIRLFRPMENLNRMATTAQRTALPEFDKIELLKCLKKLISIDQEWVPYSQRCSLYIRPTFIGTEPTLGVSYSNQAKLFVIIGPVGPYFPTGMKPVSLLADPAYVRAWPGGCGMFKMGSNYAPTIKIQEIAVKKYNCQQVLWLFGDDHQMTEVGTMNLFVYWINESGEKELITPPLDSGLILPGITRKSLLELSRQWNEFKVSEQVITMARFVKALNEGRVQEVFGAGTACIVCPVNRILYKGQELNIPASDDPSNLTQRFYKEVNDIHFYRKASSWMEAVEENEEEPLRTYETQ</sequence>
<evidence type="ECO:0000256" key="11">
    <source>
        <dbReference type="RuleBase" id="RU004517"/>
    </source>
</evidence>
<proteinExistence type="inferred from homology"/>
<evidence type="ECO:0000256" key="7">
    <source>
        <dbReference type="ARBA" id="ARBA00023304"/>
    </source>
</evidence>
<dbReference type="FunFam" id="3.30.470.10:FF:000002">
    <property type="entry name" value="Branched-chain-amino-acid aminotransferase"/>
    <property type="match status" value="1"/>
</dbReference>
<evidence type="ECO:0000256" key="4">
    <source>
        <dbReference type="ARBA" id="ARBA00022605"/>
    </source>
</evidence>
<keyword evidence="13" id="KW-1185">Reference proteome</keyword>
<feature type="modified residue" description="N6-(pyridoxal phosphate)lysine" evidence="8">
    <location>
        <position position="222"/>
    </location>
</feature>
<comment type="caution">
    <text evidence="12">The sequence shown here is derived from an EMBL/GenBank/DDBJ whole genome shotgun (WGS) entry which is preliminary data.</text>
</comment>
<dbReference type="NCBIfam" id="NF009897">
    <property type="entry name" value="PRK13357.1"/>
    <property type="match status" value="1"/>
</dbReference>
<dbReference type="FunFam" id="3.20.10.10:FF:000004">
    <property type="entry name" value="Branched-chain-amino-acid aminotransferase"/>
    <property type="match status" value="1"/>
</dbReference>
<keyword evidence="5 11" id="KW-0808">Transferase</keyword>
<accession>A0A8S3Z7W4</accession>
<evidence type="ECO:0000256" key="5">
    <source>
        <dbReference type="ARBA" id="ARBA00022679"/>
    </source>
</evidence>
<comment type="catalytic activity">
    <reaction evidence="11">
        <text>L-valine + 2-oxoglutarate = 3-methyl-2-oxobutanoate + L-glutamate</text>
        <dbReference type="Rhea" id="RHEA:24813"/>
        <dbReference type="ChEBI" id="CHEBI:11851"/>
        <dbReference type="ChEBI" id="CHEBI:16810"/>
        <dbReference type="ChEBI" id="CHEBI:29985"/>
        <dbReference type="ChEBI" id="CHEBI:57762"/>
        <dbReference type="EC" id="2.6.1.42"/>
    </reaction>
</comment>
<dbReference type="Proteomes" id="UP000678393">
    <property type="component" value="Unassembled WGS sequence"/>
</dbReference>
<dbReference type="SUPFAM" id="SSF56752">
    <property type="entry name" value="D-aminoacid aminotransferase-like PLP-dependent enzymes"/>
    <property type="match status" value="1"/>
</dbReference>
<evidence type="ECO:0000256" key="1">
    <source>
        <dbReference type="ARBA" id="ARBA00001933"/>
    </source>
</evidence>
<comment type="catalytic activity">
    <reaction evidence="11">
        <text>L-leucine + 2-oxoglutarate = 4-methyl-2-oxopentanoate + L-glutamate</text>
        <dbReference type="Rhea" id="RHEA:18321"/>
        <dbReference type="ChEBI" id="CHEBI:16810"/>
        <dbReference type="ChEBI" id="CHEBI:17865"/>
        <dbReference type="ChEBI" id="CHEBI:29985"/>
        <dbReference type="ChEBI" id="CHEBI:57427"/>
        <dbReference type="EC" id="2.6.1.42"/>
    </reaction>
</comment>
<keyword evidence="6 10" id="KW-0663">Pyridoxal phosphate</keyword>
<dbReference type="Gene3D" id="3.30.470.10">
    <property type="match status" value="1"/>
</dbReference>
<dbReference type="PANTHER" id="PTHR11825">
    <property type="entry name" value="SUBGROUP IIII AMINOTRANSFERASE"/>
    <property type="match status" value="1"/>
</dbReference>
<comment type="catalytic activity">
    <reaction evidence="11">
        <text>L-isoleucine + 2-oxoglutarate = (S)-3-methyl-2-oxopentanoate + L-glutamate</text>
        <dbReference type="Rhea" id="RHEA:24801"/>
        <dbReference type="ChEBI" id="CHEBI:16810"/>
        <dbReference type="ChEBI" id="CHEBI:29985"/>
        <dbReference type="ChEBI" id="CHEBI:35146"/>
        <dbReference type="ChEBI" id="CHEBI:58045"/>
        <dbReference type="EC" id="2.6.1.42"/>
    </reaction>
</comment>
<reference evidence="12" key="1">
    <citation type="submission" date="2021-04" db="EMBL/GenBank/DDBJ databases">
        <authorList>
            <consortium name="Molecular Ecology Group"/>
        </authorList>
    </citation>
    <scope>NUCLEOTIDE SEQUENCE</scope>
</reference>
<evidence type="ECO:0000256" key="8">
    <source>
        <dbReference type="PIRSR" id="PIRSR006468-1"/>
    </source>
</evidence>
<dbReference type="InterPro" id="IPR001544">
    <property type="entry name" value="Aminotrans_IV"/>
</dbReference>
<dbReference type="InterPro" id="IPR018300">
    <property type="entry name" value="Aminotrans_IV_CS"/>
</dbReference>
<dbReference type="PIRSF" id="PIRSF006468">
    <property type="entry name" value="BCAT1"/>
    <property type="match status" value="1"/>
</dbReference>
<dbReference type="GO" id="GO:0009098">
    <property type="term" value="P:L-leucine biosynthetic process"/>
    <property type="evidence" value="ECO:0007669"/>
    <property type="project" value="TreeGrafter"/>
</dbReference>
<dbReference type="InterPro" id="IPR043132">
    <property type="entry name" value="BCAT-like_C"/>
</dbReference>